<evidence type="ECO:0000313" key="1">
    <source>
        <dbReference type="EMBL" id="MFC5972276.1"/>
    </source>
</evidence>
<evidence type="ECO:0000313" key="2">
    <source>
        <dbReference type="Proteomes" id="UP001596099"/>
    </source>
</evidence>
<dbReference type="EMBL" id="JBHSQH010000001">
    <property type="protein sequence ID" value="MFC5972276.1"/>
    <property type="molecule type" value="Genomic_DNA"/>
</dbReference>
<dbReference type="AlphaFoldDB" id="A0ABD5RP32"/>
<name>A0ABD5RP32_9EURY</name>
<protein>
    <submittedName>
        <fullName evidence="1">Uncharacterized protein</fullName>
    </submittedName>
</protein>
<comment type="caution">
    <text evidence="1">The sequence shown here is derived from an EMBL/GenBank/DDBJ whole genome shotgun (WGS) entry which is preliminary data.</text>
</comment>
<sequence>MRSEPGPQLPVEPFDGLLPERRVERLVVALVATPDVVDQQVEPTSLGLDATEQRLGGRVVGVVADGGDVRRAVDVRRYVLAVHLAPVLDTRLGPSERIRRAPPSDDNAFLRPVQFDE</sequence>
<reference evidence="1 2" key="1">
    <citation type="journal article" date="2019" name="Int. J. Syst. Evol. Microbiol.">
        <title>The Global Catalogue of Microorganisms (GCM) 10K type strain sequencing project: providing services to taxonomists for standard genome sequencing and annotation.</title>
        <authorList>
            <consortium name="The Broad Institute Genomics Platform"/>
            <consortium name="The Broad Institute Genome Sequencing Center for Infectious Disease"/>
            <person name="Wu L."/>
            <person name="Ma J."/>
        </authorList>
    </citation>
    <scope>NUCLEOTIDE SEQUENCE [LARGE SCALE GENOMIC DNA]</scope>
    <source>
        <strain evidence="1 2">CGMCC 1.12543</strain>
    </source>
</reference>
<gene>
    <name evidence="1" type="ORF">ACFPYI_13120</name>
</gene>
<keyword evidence="2" id="KW-1185">Reference proteome</keyword>
<accession>A0ABD5RP32</accession>
<proteinExistence type="predicted"/>
<organism evidence="1 2">
    <name type="scientific">Halomarina salina</name>
    <dbReference type="NCBI Taxonomy" id="1872699"/>
    <lineage>
        <taxon>Archaea</taxon>
        <taxon>Methanobacteriati</taxon>
        <taxon>Methanobacteriota</taxon>
        <taxon>Stenosarchaea group</taxon>
        <taxon>Halobacteria</taxon>
        <taxon>Halobacteriales</taxon>
        <taxon>Natronomonadaceae</taxon>
        <taxon>Halomarina</taxon>
    </lineage>
</organism>
<dbReference type="RefSeq" id="WP_247415413.1">
    <property type="nucleotide sequence ID" value="NZ_JALLGW010000001.1"/>
</dbReference>
<dbReference type="Proteomes" id="UP001596099">
    <property type="component" value="Unassembled WGS sequence"/>
</dbReference>